<dbReference type="PROSITE" id="PS51760">
    <property type="entry name" value="GH10_2"/>
    <property type="match status" value="1"/>
</dbReference>
<feature type="domain" description="GH10" evidence="12">
    <location>
        <begin position="76"/>
        <end position="417"/>
    </location>
</feature>
<sequence>MQPIRKKTFLTIILPAVLLAVIIMIVMLSKSGETVKPTAAPSVQASEQATSEAPQETEPSMAPSEQPAEAAVPSVQRDIPSLAETFKDDFAIGAALEPSQTSGLSADLMKKQVNMLVAENAMKPASIQPVEGQFNWDQADQIVAFAKENGMSVRFHTLVWHSQVPDWFFQDADGKPMADETDAKKREASKKLLLDRLDAHIRAIVGRYKDDIKYWDVVNEVIEPADPDSMRNSNWYKITGTDYIATAFRAAREAGGPGIKLYINDYGTDDPKKRDRLYALVKEMLDKGVPIDGVGHQTHINIYNPSVLNVIESMKKFKELGLDNQITELDMSVYNWNDRTDFGAVVPDDILQKQAQRYKELFEALKSNAGLVSAVVFWGIADDHTWLSTFPVTRTEAPLLFDKQMHAKPAFWAIVDPSKL</sequence>
<keyword evidence="7 9" id="KW-0624">Polysaccharide degradation</keyword>
<dbReference type="GO" id="GO:0031176">
    <property type="term" value="F:endo-1,4-beta-xylanase activity"/>
    <property type="evidence" value="ECO:0007669"/>
    <property type="project" value="UniProtKB-EC"/>
</dbReference>
<evidence type="ECO:0000256" key="1">
    <source>
        <dbReference type="ARBA" id="ARBA00000681"/>
    </source>
</evidence>
<dbReference type="PROSITE" id="PS00591">
    <property type="entry name" value="GH10_1"/>
    <property type="match status" value="1"/>
</dbReference>
<evidence type="ECO:0000259" key="12">
    <source>
        <dbReference type="PROSITE" id="PS51760"/>
    </source>
</evidence>
<proteinExistence type="inferred from homology"/>
<dbReference type="STRING" id="1045775.SAMN05216378_5037"/>
<dbReference type="PRINTS" id="PR00134">
    <property type="entry name" value="GLHYDRLASE10"/>
</dbReference>
<dbReference type="InterPro" id="IPR001000">
    <property type="entry name" value="GH10_dom"/>
</dbReference>
<dbReference type="SMART" id="SM00633">
    <property type="entry name" value="Glyco_10"/>
    <property type="match status" value="1"/>
</dbReference>
<keyword evidence="14" id="KW-1185">Reference proteome</keyword>
<evidence type="ECO:0000256" key="5">
    <source>
        <dbReference type="ARBA" id="ARBA00023277"/>
    </source>
</evidence>
<accession>A0A1I2FTG2</accession>
<feature type="compositionally biased region" description="Polar residues" evidence="10">
    <location>
        <begin position="41"/>
        <end position="58"/>
    </location>
</feature>
<dbReference type="GO" id="GO:0045493">
    <property type="term" value="P:xylan catabolic process"/>
    <property type="evidence" value="ECO:0007669"/>
    <property type="project" value="UniProtKB-UniPathway"/>
</dbReference>
<feature type="active site" description="Nucleophile" evidence="8">
    <location>
        <position position="328"/>
    </location>
</feature>
<keyword evidence="3 13" id="KW-0858">Xylan degradation</keyword>
<dbReference type="Gene3D" id="3.20.20.80">
    <property type="entry name" value="Glycosidases"/>
    <property type="match status" value="1"/>
</dbReference>
<feature type="transmembrane region" description="Helical" evidence="11">
    <location>
        <begin position="9"/>
        <end position="28"/>
    </location>
</feature>
<dbReference type="UniPathway" id="UPA00114"/>
<feature type="region of interest" description="Disordered" evidence="10">
    <location>
        <begin position="39"/>
        <end position="73"/>
    </location>
</feature>
<keyword evidence="11" id="KW-0472">Membrane</keyword>
<keyword evidence="6 9" id="KW-0326">Glycosidase</keyword>
<comment type="pathway">
    <text evidence="2">Glycan degradation; xylan degradation.</text>
</comment>
<comment type="catalytic activity">
    <reaction evidence="1 9">
        <text>Endohydrolysis of (1-&gt;4)-beta-D-xylosidic linkages in xylans.</text>
        <dbReference type="EC" id="3.2.1.8"/>
    </reaction>
</comment>
<evidence type="ECO:0000256" key="6">
    <source>
        <dbReference type="ARBA" id="ARBA00023295"/>
    </source>
</evidence>
<evidence type="ECO:0000256" key="2">
    <source>
        <dbReference type="ARBA" id="ARBA00004851"/>
    </source>
</evidence>
<keyword evidence="4 9" id="KW-0378">Hydrolase</keyword>
<dbReference type="PANTHER" id="PTHR31490:SF90">
    <property type="entry name" value="ENDO-1,4-BETA-XYLANASE A"/>
    <property type="match status" value="1"/>
</dbReference>
<dbReference type="PANTHER" id="PTHR31490">
    <property type="entry name" value="GLYCOSYL HYDROLASE"/>
    <property type="match status" value="1"/>
</dbReference>
<keyword evidence="11" id="KW-0812">Transmembrane</keyword>
<evidence type="ECO:0000256" key="10">
    <source>
        <dbReference type="SAM" id="MobiDB-lite"/>
    </source>
</evidence>
<organism evidence="13 14">
    <name type="scientific">Paenibacillus catalpae</name>
    <dbReference type="NCBI Taxonomy" id="1045775"/>
    <lineage>
        <taxon>Bacteria</taxon>
        <taxon>Bacillati</taxon>
        <taxon>Bacillota</taxon>
        <taxon>Bacilli</taxon>
        <taxon>Bacillales</taxon>
        <taxon>Paenibacillaceae</taxon>
        <taxon>Paenibacillus</taxon>
    </lineage>
</organism>
<dbReference type="InterPro" id="IPR044846">
    <property type="entry name" value="GH10"/>
</dbReference>
<dbReference type="InterPro" id="IPR017853">
    <property type="entry name" value="GH"/>
</dbReference>
<evidence type="ECO:0000313" key="13">
    <source>
        <dbReference type="EMBL" id="SFF08605.1"/>
    </source>
</evidence>
<evidence type="ECO:0000256" key="8">
    <source>
        <dbReference type="PROSITE-ProRule" id="PRU10061"/>
    </source>
</evidence>
<gene>
    <name evidence="13" type="ORF">SAMN05216378_5037</name>
</gene>
<dbReference type="Pfam" id="PF00331">
    <property type="entry name" value="Glyco_hydro_10"/>
    <property type="match status" value="1"/>
</dbReference>
<protein>
    <recommendedName>
        <fullName evidence="9">Beta-xylanase</fullName>
        <ecNumber evidence="9">3.2.1.8</ecNumber>
    </recommendedName>
</protein>
<evidence type="ECO:0000256" key="7">
    <source>
        <dbReference type="ARBA" id="ARBA00023326"/>
    </source>
</evidence>
<comment type="similarity">
    <text evidence="9">Belongs to the glycosyl hydrolase 10 (cellulase F) family.</text>
</comment>
<dbReference type="AlphaFoldDB" id="A0A1I2FTG2"/>
<dbReference type="EC" id="3.2.1.8" evidence="9"/>
<evidence type="ECO:0000256" key="9">
    <source>
        <dbReference type="RuleBase" id="RU361174"/>
    </source>
</evidence>
<evidence type="ECO:0000256" key="11">
    <source>
        <dbReference type="SAM" id="Phobius"/>
    </source>
</evidence>
<evidence type="ECO:0000313" key="14">
    <source>
        <dbReference type="Proteomes" id="UP000198855"/>
    </source>
</evidence>
<name>A0A1I2FTG2_9BACL</name>
<evidence type="ECO:0000256" key="3">
    <source>
        <dbReference type="ARBA" id="ARBA00022651"/>
    </source>
</evidence>
<dbReference type="SUPFAM" id="SSF51445">
    <property type="entry name" value="(Trans)glycosidases"/>
    <property type="match status" value="1"/>
</dbReference>
<dbReference type="RefSeq" id="WP_175532992.1">
    <property type="nucleotide sequence ID" value="NZ_FOMT01000005.1"/>
</dbReference>
<reference evidence="14" key="1">
    <citation type="submission" date="2016-10" db="EMBL/GenBank/DDBJ databases">
        <authorList>
            <person name="Varghese N."/>
            <person name="Submissions S."/>
        </authorList>
    </citation>
    <scope>NUCLEOTIDE SEQUENCE [LARGE SCALE GENOMIC DNA]</scope>
    <source>
        <strain evidence="14">CGMCC 1.10784</strain>
    </source>
</reference>
<keyword evidence="5 9" id="KW-0119">Carbohydrate metabolism</keyword>
<keyword evidence="11" id="KW-1133">Transmembrane helix</keyword>
<dbReference type="InterPro" id="IPR031158">
    <property type="entry name" value="GH10_AS"/>
</dbReference>
<dbReference type="EMBL" id="FOMT01000005">
    <property type="protein sequence ID" value="SFF08605.1"/>
    <property type="molecule type" value="Genomic_DNA"/>
</dbReference>
<evidence type="ECO:0000256" key="4">
    <source>
        <dbReference type="ARBA" id="ARBA00022801"/>
    </source>
</evidence>
<dbReference type="Proteomes" id="UP000198855">
    <property type="component" value="Unassembled WGS sequence"/>
</dbReference>